<dbReference type="SUPFAM" id="SSF49764">
    <property type="entry name" value="HSP20-like chaperones"/>
    <property type="match status" value="1"/>
</dbReference>
<organism evidence="4 5">
    <name type="scientific">Candidatus Manganitrophus noduliformans</name>
    <dbReference type="NCBI Taxonomy" id="2606439"/>
    <lineage>
        <taxon>Bacteria</taxon>
        <taxon>Pseudomonadati</taxon>
        <taxon>Nitrospirota</taxon>
        <taxon>Nitrospiria</taxon>
        <taxon>Candidatus Troglogloeales</taxon>
        <taxon>Candidatus Manganitrophaceae</taxon>
        <taxon>Candidatus Manganitrophus</taxon>
    </lineage>
</organism>
<dbReference type="RefSeq" id="WP_168057620.1">
    <property type="nucleotide sequence ID" value="NZ_VTOW01000001.1"/>
</dbReference>
<keyword evidence="5" id="KW-1185">Reference proteome</keyword>
<reference evidence="4 5" key="1">
    <citation type="journal article" date="2020" name="Nature">
        <title>Bacterial chemolithoautotrophy via manganese oxidation.</title>
        <authorList>
            <person name="Yu H."/>
            <person name="Leadbetter J.R."/>
        </authorList>
    </citation>
    <scope>NUCLEOTIDE SEQUENCE [LARGE SCALE GENOMIC DNA]</scope>
    <source>
        <strain evidence="4 5">Mn-1</strain>
    </source>
</reference>
<proteinExistence type="inferred from homology"/>
<gene>
    <name evidence="4" type="ORF">MNODULE_00890</name>
</gene>
<sequence length="148" mass="17460">MAIVKWEPLKDFVTFQDRMNQFLSDTLNNYETENGRLVQDWVPAVDVYEDAEAIQLKAELPGMEMREIEVKIENNALEIRGEKKIEQTEKKENYHRIERVFGRFSRSFRLPNTVAQDKIKAKYDRGVLTITLPKREETKPRSITVQVE</sequence>
<evidence type="ECO:0000313" key="5">
    <source>
        <dbReference type="Proteomes" id="UP000534783"/>
    </source>
</evidence>
<comment type="similarity">
    <text evidence="1 2">Belongs to the small heat shock protein (HSP20) family.</text>
</comment>
<protein>
    <submittedName>
        <fullName evidence="4">Hsp20/alpha crystallin family protein</fullName>
    </submittedName>
</protein>
<evidence type="ECO:0000259" key="3">
    <source>
        <dbReference type="PROSITE" id="PS01031"/>
    </source>
</evidence>
<dbReference type="Pfam" id="PF00011">
    <property type="entry name" value="HSP20"/>
    <property type="match status" value="1"/>
</dbReference>
<dbReference type="Proteomes" id="UP000534783">
    <property type="component" value="Unassembled WGS sequence"/>
</dbReference>
<dbReference type="PROSITE" id="PS01031">
    <property type="entry name" value="SHSP"/>
    <property type="match status" value="1"/>
</dbReference>
<name>A0A7X6I9B8_9BACT</name>
<accession>A0A7X6I9B8</accession>
<dbReference type="AlphaFoldDB" id="A0A7X6I9B8"/>
<dbReference type="InterPro" id="IPR002068">
    <property type="entry name" value="A-crystallin/Hsp20_dom"/>
</dbReference>
<dbReference type="EMBL" id="VTOW01000001">
    <property type="protein sequence ID" value="NKE69308.1"/>
    <property type="molecule type" value="Genomic_DNA"/>
</dbReference>
<dbReference type="InterPro" id="IPR008978">
    <property type="entry name" value="HSP20-like_chaperone"/>
</dbReference>
<evidence type="ECO:0000256" key="1">
    <source>
        <dbReference type="PROSITE-ProRule" id="PRU00285"/>
    </source>
</evidence>
<evidence type="ECO:0000256" key="2">
    <source>
        <dbReference type="RuleBase" id="RU003616"/>
    </source>
</evidence>
<dbReference type="CDD" id="cd06464">
    <property type="entry name" value="ACD_sHsps-like"/>
    <property type="match status" value="1"/>
</dbReference>
<feature type="domain" description="SHSP" evidence="3">
    <location>
        <begin position="36"/>
        <end position="148"/>
    </location>
</feature>
<comment type="caution">
    <text evidence="4">The sequence shown here is derived from an EMBL/GenBank/DDBJ whole genome shotgun (WGS) entry which is preliminary data.</text>
</comment>
<dbReference type="PANTHER" id="PTHR11527">
    <property type="entry name" value="HEAT-SHOCK PROTEIN 20 FAMILY MEMBER"/>
    <property type="match status" value="1"/>
</dbReference>
<dbReference type="InterPro" id="IPR031107">
    <property type="entry name" value="Small_HSP"/>
</dbReference>
<dbReference type="Gene3D" id="2.60.40.790">
    <property type="match status" value="1"/>
</dbReference>
<evidence type="ECO:0000313" key="4">
    <source>
        <dbReference type="EMBL" id="NKE69308.1"/>
    </source>
</evidence>